<evidence type="ECO:0000256" key="1">
    <source>
        <dbReference type="SAM" id="Phobius"/>
    </source>
</evidence>
<feature type="transmembrane region" description="Helical" evidence="1">
    <location>
        <begin position="372"/>
        <end position="391"/>
    </location>
</feature>
<keyword evidence="1" id="KW-0472">Membrane</keyword>
<sequence>MEMNKIIRNEIYKFFKSRKNILIIILFFAYLLGINYYNSKQYDIYMRDTAKFYEGKYKRAGSILASNQLMLEKFEDLSLQKREELEREIKFYSGERLKLILISSVYEEDNPKTYERIVSTQNSRYRDIIKNIEENNIKEEFLNENNFTMDDLHKGIYINQYILDNEIQPIINPYTMTGANSLVRFLDGNNLIIIMIIIALLSMDIYLSEVEEGSYKLSYTQPYKRNQIFFGKVVSIIIISTILVVVGAIFNFAMVSIIHGVGNMNYPFVTTEAINKLAFNNQGQYMILSLVNYVIRGFILLFPILLFTIVLTLGISIITDSSGKTLGFSTMIIGLAFILKNFVSRHSIINLIYPYSYLYIKDVIEVNNNSNYLLGIMLNSIMAIVLFVISYKKFIHKDFLGSRE</sequence>
<evidence type="ECO:0000313" key="2">
    <source>
        <dbReference type="EMBL" id="MSU02749.1"/>
    </source>
</evidence>
<feature type="transmembrane region" description="Helical" evidence="1">
    <location>
        <begin position="191"/>
        <end position="208"/>
    </location>
</feature>
<dbReference type="PANTHER" id="PTHR37305:SF1">
    <property type="entry name" value="MEMBRANE PROTEIN"/>
    <property type="match status" value="1"/>
</dbReference>
<keyword evidence="3" id="KW-1185">Reference proteome</keyword>
<evidence type="ECO:0000313" key="3">
    <source>
        <dbReference type="Proteomes" id="UP000469523"/>
    </source>
</evidence>
<keyword evidence="1" id="KW-0812">Transmembrane</keyword>
<dbReference type="Proteomes" id="UP000469523">
    <property type="component" value="Unassembled WGS sequence"/>
</dbReference>
<feature type="transmembrane region" description="Helical" evidence="1">
    <location>
        <begin position="293"/>
        <end position="318"/>
    </location>
</feature>
<dbReference type="PANTHER" id="PTHR37305">
    <property type="entry name" value="INTEGRAL MEMBRANE PROTEIN-RELATED"/>
    <property type="match status" value="1"/>
</dbReference>
<feature type="transmembrane region" description="Helical" evidence="1">
    <location>
        <begin position="21"/>
        <end position="38"/>
    </location>
</feature>
<feature type="transmembrane region" description="Helical" evidence="1">
    <location>
        <begin position="229"/>
        <end position="258"/>
    </location>
</feature>
<protein>
    <submittedName>
        <fullName evidence="2">ABC transporter permease subunit</fullName>
    </submittedName>
</protein>
<comment type="caution">
    <text evidence="2">The sequence shown here is derived from an EMBL/GenBank/DDBJ whole genome shotgun (WGS) entry which is preliminary data.</text>
</comment>
<gene>
    <name evidence="2" type="ORF">FYJ83_14905</name>
</gene>
<name>A0A6N7XL39_9FIRM</name>
<accession>A0A6N7XL39</accession>
<dbReference type="Pfam" id="PF12679">
    <property type="entry name" value="ABC2_membrane_2"/>
    <property type="match status" value="1"/>
</dbReference>
<dbReference type="GO" id="GO:0140359">
    <property type="term" value="F:ABC-type transporter activity"/>
    <property type="evidence" value="ECO:0007669"/>
    <property type="project" value="InterPro"/>
</dbReference>
<reference evidence="2 3" key="1">
    <citation type="submission" date="2019-09" db="EMBL/GenBank/DDBJ databases">
        <title>In-depth cultivation of the pig gut microbiome towards novel bacterial diversity and tailored functional studies.</title>
        <authorList>
            <person name="Wylensek D."/>
            <person name="Hitch T.C.A."/>
            <person name="Clavel T."/>
        </authorList>
    </citation>
    <scope>NUCLEOTIDE SEQUENCE [LARGE SCALE GENOMIC DNA]</scope>
    <source>
        <strain evidence="2 3">WCA3-693-APC-4?</strain>
    </source>
</reference>
<keyword evidence="1" id="KW-1133">Transmembrane helix</keyword>
<dbReference type="AlphaFoldDB" id="A0A6N7XL39"/>
<proteinExistence type="predicted"/>
<organism evidence="2 3">
    <name type="scientific">Tissierella pigra</name>
    <dbReference type="NCBI Taxonomy" id="2607614"/>
    <lineage>
        <taxon>Bacteria</taxon>
        <taxon>Bacillati</taxon>
        <taxon>Bacillota</taxon>
        <taxon>Tissierellia</taxon>
        <taxon>Tissierellales</taxon>
        <taxon>Tissierellaceae</taxon>
        <taxon>Tissierella</taxon>
    </lineage>
</organism>
<feature type="transmembrane region" description="Helical" evidence="1">
    <location>
        <begin position="330"/>
        <end position="352"/>
    </location>
</feature>
<dbReference type="GO" id="GO:0005886">
    <property type="term" value="C:plasma membrane"/>
    <property type="evidence" value="ECO:0007669"/>
    <property type="project" value="UniProtKB-SubCell"/>
</dbReference>
<dbReference type="EMBL" id="VUNQ01000042">
    <property type="protein sequence ID" value="MSU02749.1"/>
    <property type="molecule type" value="Genomic_DNA"/>
</dbReference>